<reference evidence="5 6" key="1">
    <citation type="submission" date="2019-07" db="EMBL/GenBank/DDBJ databases">
        <title>Thalassofilum flectens gen. nov., sp. nov., a novel moderate thermophilic anaerobe from a shallow sea hot spring in Kunashir Island (Russia), representing a new family in the order Bacteroidales, and proposal of Thalassofilacea fam. nov.</title>
        <authorList>
            <person name="Kochetkova T.V."/>
            <person name="Podosokorskaya O.A."/>
            <person name="Novikov A."/>
            <person name="Elcheninov A.G."/>
            <person name="Toshchakov S.V."/>
            <person name="Kublanov I.V."/>
        </authorList>
    </citation>
    <scope>NUCLEOTIDE SEQUENCE [LARGE SCALE GENOMIC DNA]</scope>
    <source>
        <strain evidence="5 6">38-H</strain>
    </source>
</reference>
<dbReference type="CDD" id="cd13634">
    <property type="entry name" value="PBP2_Sco4506"/>
    <property type="match status" value="1"/>
</dbReference>
<dbReference type="GO" id="GO:0009234">
    <property type="term" value="P:menaquinone biosynthetic process"/>
    <property type="evidence" value="ECO:0007669"/>
    <property type="project" value="UniProtKB-UniRule"/>
</dbReference>
<dbReference type="EMBL" id="CP041345">
    <property type="protein sequence ID" value="QKG80156.1"/>
    <property type="molecule type" value="Genomic_DNA"/>
</dbReference>
<keyword evidence="3 4" id="KW-0456">Lyase</keyword>
<dbReference type="PANTHER" id="PTHR37690:SF1">
    <property type="entry name" value="CHORISMATE DEHYDRATASE"/>
    <property type="match status" value="1"/>
</dbReference>
<organism evidence="5 6">
    <name type="scientific">Tenuifilum thalassicum</name>
    <dbReference type="NCBI Taxonomy" id="2590900"/>
    <lineage>
        <taxon>Bacteria</taxon>
        <taxon>Pseudomonadati</taxon>
        <taxon>Bacteroidota</taxon>
        <taxon>Bacteroidia</taxon>
        <taxon>Bacteroidales</taxon>
        <taxon>Tenuifilaceae</taxon>
        <taxon>Tenuifilum</taxon>
    </lineage>
</organism>
<dbReference type="KEGG" id="ttz:FHG85_07755"/>
<name>A0A7D3XMF4_9BACT</name>
<keyword evidence="2 4" id="KW-0474">Menaquinone biosynthesis</keyword>
<evidence type="ECO:0000313" key="5">
    <source>
        <dbReference type="EMBL" id="QKG80156.1"/>
    </source>
</evidence>
<dbReference type="InterPro" id="IPR030868">
    <property type="entry name" value="MqnA"/>
</dbReference>
<dbReference type="InterPro" id="IPR003773">
    <property type="entry name" value="Menaquinone_biosynth"/>
</dbReference>
<dbReference type="RefSeq" id="WP_173074625.1">
    <property type="nucleotide sequence ID" value="NZ_CP041345.1"/>
</dbReference>
<evidence type="ECO:0000256" key="3">
    <source>
        <dbReference type="ARBA" id="ARBA00023239"/>
    </source>
</evidence>
<dbReference type="Proteomes" id="UP000500961">
    <property type="component" value="Chromosome"/>
</dbReference>
<evidence type="ECO:0000313" key="6">
    <source>
        <dbReference type="Proteomes" id="UP000500961"/>
    </source>
</evidence>
<dbReference type="Pfam" id="PF02621">
    <property type="entry name" value="VitK2_biosynth"/>
    <property type="match status" value="1"/>
</dbReference>
<evidence type="ECO:0000256" key="4">
    <source>
        <dbReference type="HAMAP-Rule" id="MF_00995"/>
    </source>
</evidence>
<sequence length="250" mass="28863">MYKISAISYLNTAPFAYGLKHSSVNKKIKLLYDYPAECARKLLKNEADLSLLPVGALNDFDSYHIVSNFCIGSVGPVRSVTLISNNKLNDIRKIYLDYQSRTSVLLVKILCKRVWKISPEFVSLKPTDNYKSLEKNEAILLIGDRVFEAEKYYSNIIDLSEEWYNFYKLPFVFAVWVSKRKLSDEFIKELNNGLELGVNSIESAVDEFNQLVICRSEAIEYLKHNISYRLDEEKLKAIELFQELSNTIDL</sequence>
<keyword evidence="6" id="KW-1185">Reference proteome</keyword>
<dbReference type="AlphaFoldDB" id="A0A7D3XMF4"/>
<comment type="function">
    <text evidence="4">Catalyzes the dehydration of chorismate into 3-[(1-carboxyvinyl)oxy]benzoate, a step in the biosynthesis of menaquinone (MK, vitamin K2).</text>
</comment>
<proteinExistence type="inferred from homology"/>
<gene>
    <name evidence="4" type="primary">mqnA</name>
    <name evidence="5" type="ORF">FHG85_07755</name>
</gene>
<protein>
    <recommendedName>
        <fullName evidence="4">Chorismate dehydratase</fullName>
        <ecNumber evidence="4">4.2.1.151</ecNumber>
    </recommendedName>
    <alternativeName>
        <fullName evidence="4">Menaquinone biosynthetic enzyme MqnA</fullName>
    </alternativeName>
</protein>
<dbReference type="PANTHER" id="PTHR37690">
    <property type="entry name" value="CHORISMATE DEHYDRATASE"/>
    <property type="match status" value="1"/>
</dbReference>
<comment type="catalytic activity">
    <reaction evidence="4">
        <text>chorismate = 3-[(1-carboxyvinyl)-oxy]benzoate + H2O</text>
        <dbReference type="Rhea" id="RHEA:40051"/>
        <dbReference type="ChEBI" id="CHEBI:15377"/>
        <dbReference type="ChEBI" id="CHEBI:29748"/>
        <dbReference type="ChEBI" id="CHEBI:76981"/>
        <dbReference type="EC" id="4.2.1.151"/>
    </reaction>
</comment>
<comment type="similarity">
    <text evidence="4">Belongs to the MqnA/MqnD family. MqnA subfamily.</text>
</comment>
<dbReference type="EC" id="4.2.1.151" evidence="4"/>
<accession>A0A7D3XMF4</accession>
<dbReference type="Gene3D" id="3.40.190.10">
    <property type="entry name" value="Periplasmic binding protein-like II"/>
    <property type="match status" value="2"/>
</dbReference>
<dbReference type="HAMAP" id="MF_00995">
    <property type="entry name" value="MqnA"/>
    <property type="match status" value="1"/>
</dbReference>
<dbReference type="SUPFAM" id="SSF53850">
    <property type="entry name" value="Periplasmic binding protein-like II"/>
    <property type="match status" value="1"/>
</dbReference>
<dbReference type="UniPathway" id="UPA00079"/>
<evidence type="ECO:0000256" key="1">
    <source>
        <dbReference type="ARBA" id="ARBA00004863"/>
    </source>
</evidence>
<dbReference type="GO" id="GO:0016836">
    <property type="term" value="F:hydro-lyase activity"/>
    <property type="evidence" value="ECO:0007669"/>
    <property type="project" value="UniProtKB-UniRule"/>
</dbReference>
<comment type="pathway">
    <text evidence="1 4">Quinol/quinone metabolism; menaquinone biosynthesis.</text>
</comment>
<evidence type="ECO:0000256" key="2">
    <source>
        <dbReference type="ARBA" id="ARBA00022428"/>
    </source>
</evidence>